<evidence type="ECO:0000313" key="8">
    <source>
        <dbReference type="Proteomes" id="UP001412239"/>
    </source>
</evidence>
<keyword evidence="3 5" id="KW-1133">Transmembrane helix</keyword>
<feature type="transmembrane region" description="Helical" evidence="5">
    <location>
        <begin position="343"/>
        <end position="364"/>
    </location>
</feature>
<evidence type="ECO:0000256" key="5">
    <source>
        <dbReference type="SAM" id="Phobius"/>
    </source>
</evidence>
<proteinExistence type="predicted"/>
<evidence type="ECO:0000256" key="1">
    <source>
        <dbReference type="ARBA" id="ARBA00004141"/>
    </source>
</evidence>
<feature type="transmembrane region" description="Helical" evidence="5">
    <location>
        <begin position="53"/>
        <end position="77"/>
    </location>
</feature>
<dbReference type="GO" id="GO:0005886">
    <property type="term" value="C:plasma membrane"/>
    <property type="evidence" value="ECO:0007669"/>
    <property type="project" value="TreeGrafter"/>
</dbReference>
<evidence type="ECO:0000313" key="7">
    <source>
        <dbReference type="EMBL" id="CUS08593.1"/>
    </source>
</evidence>
<dbReference type="PANTHER" id="PTHR23508">
    <property type="entry name" value="CARBOXYLIC ACID TRANSPORTER PROTEIN HOMOLOG"/>
    <property type="match status" value="1"/>
</dbReference>
<feature type="transmembrane region" description="Helical" evidence="5">
    <location>
        <begin position="225"/>
        <end position="247"/>
    </location>
</feature>
<feature type="transmembrane region" description="Helical" evidence="5">
    <location>
        <begin position="187"/>
        <end position="213"/>
    </location>
</feature>
<keyword evidence="2 5" id="KW-0812">Transmembrane</keyword>
<evidence type="ECO:0000256" key="4">
    <source>
        <dbReference type="ARBA" id="ARBA00023136"/>
    </source>
</evidence>
<organism evidence="7 8">
    <name type="scientific">Tuber aestivum</name>
    <name type="common">summer truffle</name>
    <dbReference type="NCBI Taxonomy" id="59557"/>
    <lineage>
        <taxon>Eukaryota</taxon>
        <taxon>Fungi</taxon>
        <taxon>Dikarya</taxon>
        <taxon>Ascomycota</taxon>
        <taxon>Pezizomycotina</taxon>
        <taxon>Pezizomycetes</taxon>
        <taxon>Pezizales</taxon>
        <taxon>Tuberaceae</taxon>
        <taxon>Tuber</taxon>
    </lineage>
</organism>
<protein>
    <recommendedName>
        <fullName evidence="6">Major facilitator superfamily (MFS) profile domain-containing protein</fullName>
    </recommendedName>
</protein>
<feature type="domain" description="Major facilitator superfamily (MFS) profile" evidence="6">
    <location>
        <begin position="52"/>
        <end position="469"/>
    </location>
</feature>
<dbReference type="AlphaFoldDB" id="A0A292PQ41"/>
<evidence type="ECO:0000259" key="6">
    <source>
        <dbReference type="PROSITE" id="PS50850"/>
    </source>
</evidence>
<feature type="transmembrane region" description="Helical" evidence="5">
    <location>
        <begin position="370"/>
        <end position="396"/>
    </location>
</feature>
<keyword evidence="8" id="KW-1185">Reference proteome</keyword>
<dbReference type="SUPFAM" id="SSF103473">
    <property type="entry name" value="MFS general substrate transporter"/>
    <property type="match status" value="1"/>
</dbReference>
<dbReference type="Pfam" id="PF07690">
    <property type="entry name" value="MFS_1"/>
    <property type="match status" value="1"/>
</dbReference>
<dbReference type="Gene3D" id="1.20.1250.20">
    <property type="entry name" value="MFS general substrate transporter like domains"/>
    <property type="match status" value="1"/>
</dbReference>
<evidence type="ECO:0000256" key="2">
    <source>
        <dbReference type="ARBA" id="ARBA00022692"/>
    </source>
</evidence>
<feature type="transmembrane region" description="Helical" evidence="5">
    <location>
        <begin position="443"/>
        <end position="465"/>
    </location>
</feature>
<accession>A0A292PQ41</accession>
<gene>
    <name evidence="7" type="ORF">GSTUAT00007321001</name>
</gene>
<dbReference type="InterPro" id="IPR020846">
    <property type="entry name" value="MFS_dom"/>
</dbReference>
<dbReference type="PANTHER" id="PTHR23508:SF10">
    <property type="entry name" value="CARBOXYLIC ACID TRANSPORTER PROTEIN HOMOLOG"/>
    <property type="match status" value="1"/>
</dbReference>
<dbReference type="GO" id="GO:0046943">
    <property type="term" value="F:carboxylic acid transmembrane transporter activity"/>
    <property type="evidence" value="ECO:0007669"/>
    <property type="project" value="TreeGrafter"/>
</dbReference>
<comment type="subcellular location">
    <subcellularLocation>
        <location evidence="1">Membrane</location>
        <topology evidence="1">Multi-pass membrane protein</topology>
    </subcellularLocation>
</comment>
<evidence type="ECO:0000256" key="3">
    <source>
        <dbReference type="ARBA" id="ARBA00022989"/>
    </source>
</evidence>
<feature type="transmembrane region" description="Helical" evidence="5">
    <location>
        <begin position="268"/>
        <end position="286"/>
    </location>
</feature>
<name>A0A292PQ41_9PEZI</name>
<reference evidence="7" key="1">
    <citation type="submission" date="2015-10" db="EMBL/GenBank/DDBJ databases">
        <authorList>
            <person name="Regsiter A."/>
            <person name="william w."/>
        </authorList>
    </citation>
    <scope>NUCLEOTIDE SEQUENCE</scope>
    <source>
        <strain evidence="7">Montdore</strain>
    </source>
</reference>
<feature type="transmembrane region" description="Helical" evidence="5">
    <location>
        <begin position="408"/>
        <end position="431"/>
    </location>
</feature>
<dbReference type="InterPro" id="IPR036259">
    <property type="entry name" value="MFS_trans_sf"/>
</dbReference>
<dbReference type="PROSITE" id="PS50850">
    <property type="entry name" value="MFS"/>
    <property type="match status" value="1"/>
</dbReference>
<dbReference type="InterPro" id="IPR011701">
    <property type="entry name" value="MFS"/>
</dbReference>
<dbReference type="Proteomes" id="UP001412239">
    <property type="component" value="Unassembled WGS sequence"/>
</dbReference>
<keyword evidence="4 5" id="KW-0472">Membrane</keyword>
<feature type="transmembrane region" description="Helical" evidence="5">
    <location>
        <begin position="92"/>
        <end position="112"/>
    </location>
</feature>
<feature type="transmembrane region" description="Helical" evidence="5">
    <location>
        <begin position="314"/>
        <end position="336"/>
    </location>
</feature>
<sequence>MDGKPITKEVDSMAGREVELVISEDNTATFNLTQRVSSWWRRRRKIQNLNGRIFVSGFGLFADGYLSGIIGVVNILMRRAWPKEYTPERQRLLTSITFAGIVIGQLGFGWYVDRFGRRNGMKASGIIIIVSSLLTAIPFPGPIPRIIDLLATCRFFTGVGIGGEYPSGSVACAEAAALRPEGTRNRWFIFCTNIMILGGFFAANMIPTAVVALTGEHTPDQCSNAFHILFGIGTTFAIIVFTFRRFVDEGEQYEQARKDRVEISYKTVISYYWQSLAVESFIWFLWNVTSFSYTIFAPRLIEMIGTPGQSLVQVFGYTACIMMFHFPGAVGGAYLSDRLGPRVMLVLGCFCQTLMAALLAALWAKVEIPAPAFIIIFGFFAMFGEAGAGNNIGLIVSQSAATPVRGKFYGVAAAWGKVGGFIGTHSFIHLIDSFGGEESKWGISGPFFVCGGIALLTSCVGWWGLRNVKLDQKSLDNRDREFAAFLEGK</sequence>
<dbReference type="EMBL" id="LN891123">
    <property type="protein sequence ID" value="CUS08593.1"/>
    <property type="molecule type" value="Genomic_DNA"/>
</dbReference>